<evidence type="ECO:0000313" key="4">
    <source>
        <dbReference type="Proteomes" id="UP000626109"/>
    </source>
</evidence>
<keyword evidence="1" id="KW-0175">Coiled coil</keyword>
<accession>A0A813JU28</accession>
<organism evidence="3 4">
    <name type="scientific">Polarella glacialis</name>
    <name type="common">Dinoflagellate</name>
    <dbReference type="NCBI Taxonomy" id="89957"/>
    <lineage>
        <taxon>Eukaryota</taxon>
        <taxon>Sar</taxon>
        <taxon>Alveolata</taxon>
        <taxon>Dinophyceae</taxon>
        <taxon>Suessiales</taxon>
        <taxon>Suessiaceae</taxon>
        <taxon>Polarella</taxon>
    </lineage>
</organism>
<comment type="caution">
    <text evidence="3">The sequence shown here is derived from an EMBL/GenBank/DDBJ whole genome shotgun (WGS) entry which is preliminary data.</text>
</comment>
<reference evidence="3" key="1">
    <citation type="submission" date="2021-02" db="EMBL/GenBank/DDBJ databases">
        <authorList>
            <person name="Dougan E. K."/>
            <person name="Rhodes N."/>
            <person name="Thang M."/>
            <person name="Chan C."/>
        </authorList>
    </citation>
    <scope>NUCLEOTIDE SEQUENCE</scope>
</reference>
<protein>
    <submittedName>
        <fullName evidence="3">Uncharacterized protein</fullName>
    </submittedName>
</protein>
<feature type="non-terminal residue" evidence="3">
    <location>
        <position position="1"/>
    </location>
</feature>
<proteinExistence type="predicted"/>
<sequence length="203" mass="21360">HVEMRPAKPVKRGASGGDGAKMGIMRDAGASSDEGESAIALVSDSELSFGGVGLSRFGVPAATPSSMTPTLAGVLGAGRVRMLGSPAGDQSGSPASMQSSSAVFAQVLKVVASLQGQLQESEPLVFDLQAKADSLEEKRRLLLRRAEHAERDRDVAVHRCTEGEASARRAREEAAPAVARFMEAEVLRSQLQVASEDLLRLKH</sequence>
<dbReference type="Proteomes" id="UP000626109">
    <property type="component" value="Unassembled WGS sequence"/>
</dbReference>
<dbReference type="AlphaFoldDB" id="A0A813JU28"/>
<feature type="non-terminal residue" evidence="3">
    <location>
        <position position="203"/>
    </location>
</feature>
<evidence type="ECO:0000256" key="2">
    <source>
        <dbReference type="SAM" id="MobiDB-lite"/>
    </source>
</evidence>
<dbReference type="EMBL" id="CAJNNW010027068">
    <property type="protein sequence ID" value="CAE8689411.1"/>
    <property type="molecule type" value="Genomic_DNA"/>
</dbReference>
<evidence type="ECO:0000313" key="3">
    <source>
        <dbReference type="EMBL" id="CAE8689411.1"/>
    </source>
</evidence>
<gene>
    <name evidence="3" type="ORF">PGLA2088_LOCUS26461</name>
</gene>
<evidence type="ECO:0000256" key="1">
    <source>
        <dbReference type="SAM" id="Coils"/>
    </source>
</evidence>
<name>A0A813JU28_POLGL</name>
<feature type="region of interest" description="Disordered" evidence="2">
    <location>
        <begin position="1"/>
        <end position="29"/>
    </location>
</feature>
<feature type="coiled-coil region" evidence="1">
    <location>
        <begin position="125"/>
        <end position="152"/>
    </location>
</feature>